<dbReference type="InterPro" id="IPR051048">
    <property type="entry name" value="Peptidase_S8/S53_subtilisin"/>
</dbReference>
<name>A0ABT3IPY3_9BACT</name>
<feature type="chain" id="PRO_5045053010" evidence="3">
    <location>
        <begin position="25"/>
        <end position="939"/>
    </location>
</feature>
<dbReference type="NCBIfam" id="TIGR04183">
    <property type="entry name" value="Por_Secre_tail"/>
    <property type="match status" value="1"/>
</dbReference>
<dbReference type="InterPro" id="IPR000209">
    <property type="entry name" value="Peptidase_S8/S53_dom"/>
</dbReference>
<evidence type="ECO:0000259" key="5">
    <source>
        <dbReference type="Pfam" id="PF18962"/>
    </source>
</evidence>
<dbReference type="PANTHER" id="PTHR43399">
    <property type="entry name" value="SUBTILISIN-RELATED"/>
    <property type="match status" value="1"/>
</dbReference>
<dbReference type="SUPFAM" id="SSF49785">
    <property type="entry name" value="Galactose-binding domain-like"/>
    <property type="match status" value="1"/>
</dbReference>
<protein>
    <submittedName>
        <fullName evidence="6">S8 family peptidase</fullName>
    </submittedName>
</protein>
<evidence type="ECO:0000256" key="2">
    <source>
        <dbReference type="PROSITE-ProRule" id="PRU01240"/>
    </source>
</evidence>
<dbReference type="RefSeq" id="WP_264732844.1">
    <property type="nucleotide sequence ID" value="NZ_JAPDNR010000001.1"/>
</dbReference>
<evidence type="ECO:0000259" key="4">
    <source>
        <dbReference type="Pfam" id="PF00082"/>
    </source>
</evidence>
<proteinExistence type="inferred from homology"/>
<dbReference type="Gene3D" id="3.40.50.200">
    <property type="entry name" value="Peptidase S8/S53 domain"/>
    <property type="match status" value="1"/>
</dbReference>
<organism evidence="6 7">
    <name type="scientific">Chitinophaga nivalis</name>
    <dbReference type="NCBI Taxonomy" id="2991709"/>
    <lineage>
        <taxon>Bacteria</taxon>
        <taxon>Pseudomonadati</taxon>
        <taxon>Bacteroidota</taxon>
        <taxon>Chitinophagia</taxon>
        <taxon>Chitinophagales</taxon>
        <taxon>Chitinophagaceae</taxon>
        <taxon>Chitinophaga</taxon>
    </lineage>
</organism>
<dbReference type="Proteomes" id="UP001207742">
    <property type="component" value="Unassembled WGS sequence"/>
</dbReference>
<comment type="caution">
    <text evidence="2">Lacks conserved residue(s) required for the propagation of feature annotation.</text>
</comment>
<keyword evidence="3" id="KW-0732">Signal</keyword>
<keyword evidence="7" id="KW-1185">Reference proteome</keyword>
<dbReference type="PROSITE" id="PS51892">
    <property type="entry name" value="SUBTILASE"/>
    <property type="match status" value="1"/>
</dbReference>
<feature type="domain" description="Peptidase S8/S53" evidence="4">
    <location>
        <begin position="205"/>
        <end position="442"/>
    </location>
</feature>
<reference evidence="6 7" key="1">
    <citation type="submission" date="2022-10" db="EMBL/GenBank/DDBJ databases">
        <title>Chitinophaga nivalis PC15 sp. nov., isolated from Pyeongchang county, South Korea.</title>
        <authorList>
            <person name="Trinh H.N."/>
        </authorList>
    </citation>
    <scope>NUCLEOTIDE SEQUENCE [LARGE SCALE GENOMIC DNA]</scope>
    <source>
        <strain evidence="6 7">PC14</strain>
    </source>
</reference>
<dbReference type="Gene3D" id="2.60.120.380">
    <property type="match status" value="1"/>
</dbReference>
<evidence type="ECO:0000313" key="6">
    <source>
        <dbReference type="EMBL" id="MCW3486029.1"/>
    </source>
</evidence>
<dbReference type="EMBL" id="JAPDNS010000002">
    <property type="protein sequence ID" value="MCW3486029.1"/>
    <property type="molecule type" value="Genomic_DNA"/>
</dbReference>
<evidence type="ECO:0000256" key="1">
    <source>
        <dbReference type="ARBA" id="ARBA00011073"/>
    </source>
</evidence>
<comment type="similarity">
    <text evidence="1 2">Belongs to the peptidase S8 family.</text>
</comment>
<dbReference type="InterPro" id="IPR036852">
    <property type="entry name" value="Peptidase_S8/S53_dom_sf"/>
</dbReference>
<accession>A0ABT3IPY3</accession>
<evidence type="ECO:0000256" key="3">
    <source>
        <dbReference type="SAM" id="SignalP"/>
    </source>
</evidence>
<dbReference type="SUPFAM" id="SSF52743">
    <property type="entry name" value="Subtilisin-like"/>
    <property type="match status" value="1"/>
</dbReference>
<feature type="domain" description="Secretion system C-terminal sorting" evidence="5">
    <location>
        <begin position="866"/>
        <end position="936"/>
    </location>
</feature>
<evidence type="ECO:0000313" key="7">
    <source>
        <dbReference type="Proteomes" id="UP001207742"/>
    </source>
</evidence>
<dbReference type="Pfam" id="PF00082">
    <property type="entry name" value="Peptidase_S8"/>
    <property type="match status" value="1"/>
</dbReference>
<dbReference type="InterPro" id="IPR026444">
    <property type="entry name" value="Secre_tail"/>
</dbReference>
<dbReference type="InterPro" id="IPR008979">
    <property type="entry name" value="Galactose-bd-like_sf"/>
</dbReference>
<comment type="caution">
    <text evidence="6">The sequence shown here is derived from an EMBL/GenBank/DDBJ whole genome shotgun (WGS) entry which is preliminary data.</text>
</comment>
<dbReference type="Pfam" id="PF18962">
    <property type="entry name" value="Por_Secre_tail"/>
    <property type="match status" value="1"/>
</dbReference>
<feature type="signal peptide" evidence="3">
    <location>
        <begin position="1"/>
        <end position="24"/>
    </location>
</feature>
<sequence length="939" mass="102690">MKHITSKVFSLLLLLLICCNFVAAREKMTTDSILFRYAADTVGRLSNPAAFLVKFSEAPIEKILDKYGLIKALTRHHYILKRLPADSATLKKTVYSYIANNNWKATNTLLQTLENMAVTDSLTVQIGYQHAAILLEHARLQYDSKQYAIAILQVSKRDWPAFIAQPDVITADIIRRPVTEMIVNISNSIINRISIAQQQYPGIQGKSITVSVKEDLFDTTDIDLQGRYIASAKASNTLNSHATAMATLIAGAGSSGSKGLGVIPAASLLSSGYNIGLIPDDDRYFQQYRITVQNHSYGSTVENKYDGLSAAFDQLIVTTDTLVQVTSSGNVGTETSASGRYQGIPAVANLSSSFKQAKNLLIVGGTSSSFVVERLSSRGPTYDGRIKPDVTAYGEDGTSGASAMTSGVVGLLQDAWRQRFGNVPSSALIKAIIINSAWLPKGLLPAYTHGYGNLHALGAMQTIQENRYRQGTATPRQTSTFDINVPAGTQQVKVTLCWNDPAATKDAPKALINDLDMTITDAGGHTYLPWILSSYPSADSLKKTAWRGQDHVNNTEQISITQPPAGPLRISVKADALSSASQAFYLAYAFTPENTFQWQNPVAARVLPAGQLTQLQWETTFSGTGDLSYSLDSGATWITLAQQIPIQNGTWNWSAPDVLKKAFLKFSLPDTAFISPAFYISPTADIKVGFNCSDSVMLYWSPVPGAAAYQAYAMGATTLVPYKQTVDTFVFIAKQQTATPYFAVAPVAPAGWAGEKGYTINYTRQGVDCYVKSLLADKTTDNKVALSLSLGSTYMLKNVHWEKLSHGVWQPLGTEPVNQATTFNHLDGDLWEGIINYRVRLETVDGRNYYSDSVSIQILMESDIILFPNPASTHLYILDKEPHVRQVVITDMAGRTVLLRTITDMQSAIPLQQLANGLYYCTVYLDGKKILAKKFVKQQ</sequence>
<gene>
    <name evidence="6" type="ORF">OL497_19150</name>
</gene>
<dbReference type="PANTHER" id="PTHR43399:SF4">
    <property type="entry name" value="CELL WALL-ASSOCIATED PROTEASE"/>
    <property type="match status" value="1"/>
</dbReference>